<comment type="caution">
    <text evidence="7">The sequence shown here is derived from an EMBL/GenBank/DDBJ whole genome shotgun (WGS) entry which is preliminary data.</text>
</comment>
<feature type="domain" description="Tyr recombinase" evidence="5">
    <location>
        <begin position="122"/>
        <end position="337"/>
    </location>
</feature>
<dbReference type="InterPro" id="IPR044068">
    <property type="entry name" value="CB"/>
</dbReference>
<keyword evidence="2 4" id="KW-0238">DNA-binding</keyword>
<evidence type="ECO:0000256" key="3">
    <source>
        <dbReference type="ARBA" id="ARBA00023172"/>
    </source>
</evidence>
<dbReference type="InterPro" id="IPR004107">
    <property type="entry name" value="Integrase_SAM-like_N"/>
</dbReference>
<dbReference type="InterPro" id="IPR013762">
    <property type="entry name" value="Integrase-like_cat_sf"/>
</dbReference>
<dbReference type="GO" id="GO:0003677">
    <property type="term" value="F:DNA binding"/>
    <property type="evidence" value="ECO:0007669"/>
    <property type="project" value="UniProtKB-UniRule"/>
</dbReference>
<dbReference type="GO" id="GO:0015074">
    <property type="term" value="P:DNA integration"/>
    <property type="evidence" value="ECO:0007669"/>
    <property type="project" value="UniProtKB-KW"/>
</dbReference>
<name>A0AAP2Z928_9EURY</name>
<dbReference type="Proteomes" id="UP001321047">
    <property type="component" value="Unassembled WGS sequence"/>
</dbReference>
<accession>A0AAP2Z928</accession>
<dbReference type="InterPro" id="IPR050090">
    <property type="entry name" value="Tyrosine_recombinase_XerCD"/>
</dbReference>
<dbReference type="RefSeq" id="WP_342809296.1">
    <property type="nucleotide sequence ID" value="NZ_JAOPJZ010000011.1"/>
</dbReference>
<keyword evidence="3" id="KW-0233">DNA recombination</keyword>
<dbReference type="InterPro" id="IPR010998">
    <property type="entry name" value="Integrase_recombinase_N"/>
</dbReference>
<protein>
    <submittedName>
        <fullName evidence="7">Site-specific integrase</fullName>
    </submittedName>
</protein>
<evidence type="ECO:0000256" key="2">
    <source>
        <dbReference type="ARBA" id="ARBA00023125"/>
    </source>
</evidence>
<dbReference type="Pfam" id="PF00589">
    <property type="entry name" value="Phage_integrase"/>
    <property type="match status" value="1"/>
</dbReference>
<evidence type="ECO:0000313" key="8">
    <source>
        <dbReference type="Proteomes" id="UP001321047"/>
    </source>
</evidence>
<dbReference type="InterPro" id="IPR011010">
    <property type="entry name" value="DNA_brk_join_enz"/>
</dbReference>
<dbReference type="PROSITE" id="PS51898">
    <property type="entry name" value="TYR_RECOMBINASE"/>
    <property type="match status" value="1"/>
</dbReference>
<evidence type="ECO:0000256" key="1">
    <source>
        <dbReference type="ARBA" id="ARBA00022908"/>
    </source>
</evidence>
<dbReference type="PANTHER" id="PTHR30349">
    <property type="entry name" value="PHAGE INTEGRASE-RELATED"/>
    <property type="match status" value="1"/>
</dbReference>
<sequence>MAPDSQPADLEPIAPEEAVNWYLEDRAHEVSENTIQAHGYRLGHFVRWSDETGIENLNELSGRKLQRYRLWRREDGDLNNVTMVTQLSTLRVFIRWCESIDAVESGLSEKIMLPSLAKNEDRREAMLGWEDAKQLIEYLRTFDFGSRTHTLIEILWHTGMRIGAAHSLDVEDYDEKERCLEVRHRPDTGTRLKNADEAERYVSLSNEVCDVLDGHIQYKRISSTDEFGRNPLFTSRQGRLRKSSIRDNVYQVTRPCEYTGNCPHDREIESCEAMHPDKASTCPSSESPHAIRRGSITHHLSQDVPEKVVSDRMNVGLNVLEKHYDRRTERERAEQRRSYLDRV</sequence>
<dbReference type="Gene3D" id="1.10.443.10">
    <property type="entry name" value="Intergrase catalytic core"/>
    <property type="match status" value="1"/>
</dbReference>
<keyword evidence="8" id="KW-1185">Reference proteome</keyword>
<keyword evidence="1" id="KW-0229">DNA integration</keyword>
<feature type="domain" description="Core-binding (CB)" evidence="6">
    <location>
        <begin position="13"/>
        <end position="98"/>
    </location>
</feature>
<dbReference type="PANTHER" id="PTHR30349:SF41">
    <property type="entry name" value="INTEGRASE_RECOMBINASE PROTEIN MJ0367-RELATED"/>
    <property type="match status" value="1"/>
</dbReference>
<dbReference type="SUPFAM" id="SSF56349">
    <property type="entry name" value="DNA breaking-rejoining enzymes"/>
    <property type="match status" value="1"/>
</dbReference>
<reference evidence="7 8" key="1">
    <citation type="submission" date="2022-09" db="EMBL/GenBank/DDBJ databases">
        <title>Enrichment on poylsaccharides allowed isolation of novel metabolic and taxonomic groups of Haloarchaea.</title>
        <authorList>
            <person name="Sorokin D.Y."/>
            <person name="Elcheninov A.G."/>
            <person name="Khizhniak T.V."/>
            <person name="Kolganova T.V."/>
            <person name="Kublanov I.V."/>
        </authorList>
    </citation>
    <scope>NUCLEOTIDE SEQUENCE [LARGE SCALE GENOMIC DNA]</scope>
    <source>
        <strain evidence="7 8">AArc-curdl1</strain>
    </source>
</reference>
<evidence type="ECO:0000259" key="6">
    <source>
        <dbReference type="PROSITE" id="PS51900"/>
    </source>
</evidence>
<dbReference type="Pfam" id="PF02899">
    <property type="entry name" value="Phage_int_SAM_1"/>
    <property type="match status" value="1"/>
</dbReference>
<dbReference type="EMBL" id="JAOPJZ010000011">
    <property type="protein sequence ID" value="MCU4752971.1"/>
    <property type="molecule type" value="Genomic_DNA"/>
</dbReference>
<dbReference type="Gene3D" id="1.10.150.130">
    <property type="match status" value="1"/>
</dbReference>
<evidence type="ECO:0000259" key="5">
    <source>
        <dbReference type="PROSITE" id="PS51898"/>
    </source>
</evidence>
<dbReference type="PROSITE" id="PS51900">
    <property type="entry name" value="CB"/>
    <property type="match status" value="1"/>
</dbReference>
<dbReference type="GO" id="GO:0006310">
    <property type="term" value="P:DNA recombination"/>
    <property type="evidence" value="ECO:0007669"/>
    <property type="project" value="UniProtKB-KW"/>
</dbReference>
<organism evidence="7 8">
    <name type="scientific">Natronosalvus hydrolyticus</name>
    <dbReference type="NCBI Taxonomy" id="2979988"/>
    <lineage>
        <taxon>Archaea</taxon>
        <taxon>Methanobacteriati</taxon>
        <taxon>Methanobacteriota</taxon>
        <taxon>Stenosarchaea group</taxon>
        <taxon>Halobacteria</taxon>
        <taxon>Halobacteriales</taxon>
        <taxon>Natrialbaceae</taxon>
        <taxon>Natronosalvus</taxon>
    </lineage>
</organism>
<evidence type="ECO:0000313" key="7">
    <source>
        <dbReference type="EMBL" id="MCU4752971.1"/>
    </source>
</evidence>
<dbReference type="CDD" id="cd00397">
    <property type="entry name" value="DNA_BRE_C"/>
    <property type="match status" value="1"/>
</dbReference>
<proteinExistence type="predicted"/>
<dbReference type="InterPro" id="IPR002104">
    <property type="entry name" value="Integrase_catalytic"/>
</dbReference>
<dbReference type="AlphaFoldDB" id="A0AAP2Z928"/>
<evidence type="ECO:0000256" key="4">
    <source>
        <dbReference type="PROSITE-ProRule" id="PRU01248"/>
    </source>
</evidence>
<gene>
    <name evidence="7" type="ORF">OB919_13460</name>
</gene>